<dbReference type="Proteomes" id="UP001589609">
    <property type="component" value="Unassembled WGS sequence"/>
</dbReference>
<sequence>MDQNNYANFWLGQLFGQHSLLDHKGQGKRVIPINLSGEERRERVLQTDKKILVQCKDKQTRRWVTEYKISKIAPISYTSCLIM</sequence>
<proteinExistence type="predicted"/>
<evidence type="ECO:0000313" key="1">
    <source>
        <dbReference type="EMBL" id="MFB9760497.1"/>
    </source>
</evidence>
<dbReference type="RefSeq" id="WP_379950804.1">
    <property type="nucleotide sequence ID" value="NZ_JBHMAF010000150.1"/>
</dbReference>
<dbReference type="EMBL" id="JBHMAF010000150">
    <property type="protein sequence ID" value="MFB9760497.1"/>
    <property type="molecule type" value="Genomic_DNA"/>
</dbReference>
<evidence type="ECO:0000313" key="2">
    <source>
        <dbReference type="Proteomes" id="UP001589609"/>
    </source>
</evidence>
<organism evidence="1 2">
    <name type="scientific">Ectobacillus funiculus</name>
    <dbReference type="NCBI Taxonomy" id="137993"/>
    <lineage>
        <taxon>Bacteria</taxon>
        <taxon>Bacillati</taxon>
        <taxon>Bacillota</taxon>
        <taxon>Bacilli</taxon>
        <taxon>Bacillales</taxon>
        <taxon>Bacillaceae</taxon>
        <taxon>Ectobacillus</taxon>
    </lineage>
</organism>
<name>A0ABV5WIN6_9BACI</name>
<keyword evidence="2" id="KW-1185">Reference proteome</keyword>
<accession>A0ABV5WIN6</accession>
<protein>
    <submittedName>
        <fullName evidence="1">Uncharacterized protein</fullName>
    </submittedName>
</protein>
<comment type="caution">
    <text evidence="1">The sequence shown here is derived from an EMBL/GenBank/DDBJ whole genome shotgun (WGS) entry which is preliminary data.</text>
</comment>
<gene>
    <name evidence="1" type="ORF">ACFFMS_19435</name>
</gene>
<reference evidence="1 2" key="1">
    <citation type="submission" date="2024-09" db="EMBL/GenBank/DDBJ databases">
        <authorList>
            <person name="Sun Q."/>
            <person name="Mori K."/>
        </authorList>
    </citation>
    <scope>NUCLEOTIDE SEQUENCE [LARGE SCALE GENOMIC DNA]</scope>
    <source>
        <strain evidence="1 2">JCM 11201</strain>
    </source>
</reference>